<keyword evidence="2" id="KW-1185">Reference proteome</keyword>
<reference evidence="1" key="1">
    <citation type="journal article" date="2023" name="G3 (Bethesda)">
        <title>A reference genome for the long-term kleptoplast-retaining sea slug Elysia crispata morphotype clarki.</title>
        <authorList>
            <person name="Eastman K.E."/>
            <person name="Pendleton A.L."/>
            <person name="Shaikh M.A."/>
            <person name="Suttiyut T."/>
            <person name="Ogas R."/>
            <person name="Tomko P."/>
            <person name="Gavelis G."/>
            <person name="Widhalm J.R."/>
            <person name="Wisecaver J.H."/>
        </authorList>
    </citation>
    <scope>NUCLEOTIDE SEQUENCE</scope>
    <source>
        <strain evidence="1">ECLA1</strain>
    </source>
</reference>
<evidence type="ECO:0000313" key="2">
    <source>
        <dbReference type="Proteomes" id="UP001283361"/>
    </source>
</evidence>
<accession>A0AAE1AIW1</accession>
<dbReference type="EMBL" id="JAWDGP010001738">
    <property type="protein sequence ID" value="KAK3788749.1"/>
    <property type="molecule type" value="Genomic_DNA"/>
</dbReference>
<organism evidence="1 2">
    <name type="scientific">Elysia crispata</name>
    <name type="common">lettuce slug</name>
    <dbReference type="NCBI Taxonomy" id="231223"/>
    <lineage>
        <taxon>Eukaryota</taxon>
        <taxon>Metazoa</taxon>
        <taxon>Spiralia</taxon>
        <taxon>Lophotrochozoa</taxon>
        <taxon>Mollusca</taxon>
        <taxon>Gastropoda</taxon>
        <taxon>Heterobranchia</taxon>
        <taxon>Euthyneura</taxon>
        <taxon>Panpulmonata</taxon>
        <taxon>Sacoglossa</taxon>
        <taxon>Placobranchoidea</taxon>
        <taxon>Plakobranchidae</taxon>
        <taxon>Elysia</taxon>
    </lineage>
</organism>
<gene>
    <name evidence="1" type="ORF">RRG08_029199</name>
</gene>
<protein>
    <submittedName>
        <fullName evidence="1">Uncharacterized protein</fullName>
    </submittedName>
</protein>
<proteinExistence type="predicted"/>
<sequence length="82" mass="8783">MSGWLSCVRRLALPVPDGVELSGPPTFTPVPAIFAAFDDTGAEDSAFVQRLFKMCILTTANRMAERSDAPAQGRLTFPPLAS</sequence>
<comment type="caution">
    <text evidence="1">The sequence shown here is derived from an EMBL/GenBank/DDBJ whole genome shotgun (WGS) entry which is preliminary data.</text>
</comment>
<evidence type="ECO:0000313" key="1">
    <source>
        <dbReference type="EMBL" id="KAK3788749.1"/>
    </source>
</evidence>
<dbReference type="Proteomes" id="UP001283361">
    <property type="component" value="Unassembled WGS sequence"/>
</dbReference>
<dbReference type="AlphaFoldDB" id="A0AAE1AIW1"/>
<name>A0AAE1AIW1_9GAST</name>